<evidence type="ECO:0000313" key="2">
    <source>
        <dbReference type="Proteomes" id="UP000184442"/>
    </source>
</evidence>
<dbReference type="Pfam" id="PF06541">
    <property type="entry name" value="ABC_trans_CmpB"/>
    <property type="match status" value="1"/>
</dbReference>
<organism evidence="1 2">
    <name type="scientific">Lutispora thermophila DSM 19022</name>
    <dbReference type="NCBI Taxonomy" id="1122184"/>
    <lineage>
        <taxon>Bacteria</taxon>
        <taxon>Bacillati</taxon>
        <taxon>Bacillota</taxon>
        <taxon>Clostridia</taxon>
        <taxon>Lutisporales</taxon>
        <taxon>Lutisporaceae</taxon>
        <taxon>Lutispora</taxon>
    </lineage>
</organism>
<proteinExistence type="predicted"/>
<dbReference type="Proteomes" id="UP000184442">
    <property type="component" value="Unassembled WGS sequence"/>
</dbReference>
<reference evidence="1 2" key="1">
    <citation type="submission" date="2016-11" db="EMBL/GenBank/DDBJ databases">
        <authorList>
            <person name="Jaros S."/>
            <person name="Januszkiewicz K."/>
            <person name="Wedrychowicz H."/>
        </authorList>
    </citation>
    <scope>NUCLEOTIDE SEQUENCE [LARGE SCALE GENOMIC DNA]</scope>
    <source>
        <strain evidence="1 2">DSM 19022</strain>
    </source>
</reference>
<dbReference type="EMBL" id="FQZS01000013">
    <property type="protein sequence ID" value="SHJ01063.1"/>
    <property type="molecule type" value="Genomic_DNA"/>
</dbReference>
<protein>
    <submittedName>
        <fullName evidence="1">Putative ABC-transporter type IV</fullName>
    </submittedName>
</protein>
<keyword evidence="2" id="KW-1185">Reference proteome</keyword>
<dbReference type="InterPro" id="IPR010540">
    <property type="entry name" value="CmpB_TMEM229"/>
</dbReference>
<sequence length="81" mass="9401">MRGGVWVLTIFAIEYLCGWALDSILGHCPWDYGEGILSINGYIRLDFTVAWFFTGLLYEKVHDFLTMLQNISNNNYMSKKE</sequence>
<accession>A0A1M6FTT6</accession>
<gene>
    <name evidence="1" type="ORF">SAMN02745176_02089</name>
</gene>
<dbReference type="AlphaFoldDB" id="A0A1M6FTT6"/>
<dbReference type="STRING" id="1122184.SAMN02745176_02089"/>
<evidence type="ECO:0000313" key="1">
    <source>
        <dbReference type="EMBL" id="SHJ01063.1"/>
    </source>
</evidence>
<name>A0A1M6FTT6_9FIRM</name>